<proteinExistence type="predicted"/>
<protein>
    <recommendedName>
        <fullName evidence="1">protein-tyrosine-phosphatase</fullName>
        <ecNumber evidence="1">3.1.3.48</ecNumber>
    </recommendedName>
</protein>
<dbReference type="InterPro" id="IPR036196">
    <property type="entry name" value="Ptyr_pPase_sf"/>
</dbReference>
<dbReference type="EC" id="3.1.3.48" evidence="1"/>
<keyword evidence="4" id="KW-1185">Reference proteome</keyword>
<dbReference type="STRING" id="1465490.SAMN05444277_101378"/>
<evidence type="ECO:0000313" key="3">
    <source>
        <dbReference type="EMBL" id="SFP61045.1"/>
    </source>
</evidence>
<dbReference type="CDD" id="cd16343">
    <property type="entry name" value="LMWPTP"/>
    <property type="match status" value="1"/>
</dbReference>
<dbReference type="InterPro" id="IPR050438">
    <property type="entry name" value="LMW_PTPase"/>
</dbReference>
<dbReference type="SUPFAM" id="SSF52788">
    <property type="entry name" value="Phosphotyrosine protein phosphatases I"/>
    <property type="match status" value="1"/>
</dbReference>
<dbReference type="AlphaFoldDB" id="A0A1I5RRA5"/>
<evidence type="ECO:0000313" key="4">
    <source>
        <dbReference type="Proteomes" id="UP000199031"/>
    </source>
</evidence>
<name>A0A1I5RRA5_9BACT</name>
<feature type="domain" description="Phosphotyrosine protein phosphatase I" evidence="2">
    <location>
        <begin position="2"/>
        <end position="145"/>
    </location>
</feature>
<dbReference type="Pfam" id="PF01451">
    <property type="entry name" value="LMWPc"/>
    <property type="match status" value="1"/>
</dbReference>
<dbReference type="SMART" id="SM00226">
    <property type="entry name" value="LMWPc"/>
    <property type="match status" value="1"/>
</dbReference>
<reference evidence="3 4" key="1">
    <citation type="submission" date="2016-10" db="EMBL/GenBank/DDBJ databases">
        <authorList>
            <person name="de Groot N.N."/>
        </authorList>
    </citation>
    <scope>NUCLEOTIDE SEQUENCE [LARGE SCALE GENOMIC DNA]</scope>
    <source>
        <strain evidence="3 4">DSM 28286</strain>
    </source>
</reference>
<gene>
    <name evidence="3" type="ORF">SAMN05444277_101378</name>
</gene>
<dbReference type="Proteomes" id="UP000199031">
    <property type="component" value="Unassembled WGS sequence"/>
</dbReference>
<dbReference type="OrthoDB" id="9784339at2"/>
<dbReference type="Gene3D" id="3.40.50.2300">
    <property type="match status" value="1"/>
</dbReference>
<organism evidence="3 4">
    <name type="scientific">Parafilimonas terrae</name>
    <dbReference type="NCBI Taxonomy" id="1465490"/>
    <lineage>
        <taxon>Bacteria</taxon>
        <taxon>Pseudomonadati</taxon>
        <taxon>Bacteroidota</taxon>
        <taxon>Chitinophagia</taxon>
        <taxon>Chitinophagales</taxon>
        <taxon>Chitinophagaceae</taxon>
        <taxon>Parafilimonas</taxon>
    </lineage>
</organism>
<dbReference type="EMBL" id="FOXQ01000001">
    <property type="protein sequence ID" value="SFP61045.1"/>
    <property type="molecule type" value="Genomic_DNA"/>
</dbReference>
<dbReference type="InterPro" id="IPR023485">
    <property type="entry name" value="Ptyr_pPase"/>
</dbReference>
<accession>A0A1I5RRA5</accession>
<sequence length="150" mass="16962">MVCKGNICRSPLAEGILKTKAQAENLNWFVDSAAIAAYHIGKAPHELSQKVALMNSVDISDQKARLFTEEDLENFDIIYAMSADIKDIIETRYPENINLGKVKLIMNEMNAGSNENVPDPFHYGEKEFHEVFHMLDKCSNVIIEKYNKVA</sequence>
<dbReference type="PANTHER" id="PTHR11717">
    <property type="entry name" value="LOW MOLECULAR WEIGHT PROTEIN TYROSINE PHOSPHATASE"/>
    <property type="match status" value="1"/>
</dbReference>
<dbReference type="PANTHER" id="PTHR11717:SF7">
    <property type="entry name" value="LOW MOLECULAR WEIGHT PHOSPHOTYROSINE PROTEIN PHOSPHATASE"/>
    <property type="match status" value="1"/>
</dbReference>
<dbReference type="GO" id="GO:0004725">
    <property type="term" value="F:protein tyrosine phosphatase activity"/>
    <property type="evidence" value="ECO:0007669"/>
    <property type="project" value="UniProtKB-EC"/>
</dbReference>
<evidence type="ECO:0000256" key="1">
    <source>
        <dbReference type="ARBA" id="ARBA00013064"/>
    </source>
</evidence>
<evidence type="ECO:0000259" key="2">
    <source>
        <dbReference type="SMART" id="SM00226"/>
    </source>
</evidence>